<dbReference type="Gramene" id="evm.model.08.823">
    <property type="protein sequence ID" value="cds.evm.model.08.823"/>
    <property type="gene ID" value="evm.TU.08.823"/>
</dbReference>
<sequence>MDVDFESMFRGSPRADKKSRKKVTPIGEVVDCIKEPKWLKTKAYTRKSSSQPTTSVVKLLESGNEISAAGNENSATGNGIF</sequence>
<organism evidence="2 3">
    <name type="scientific">Cannabis sativa</name>
    <name type="common">Hemp</name>
    <name type="synonym">Marijuana</name>
    <dbReference type="NCBI Taxonomy" id="3483"/>
    <lineage>
        <taxon>Eukaryota</taxon>
        <taxon>Viridiplantae</taxon>
        <taxon>Streptophyta</taxon>
        <taxon>Embryophyta</taxon>
        <taxon>Tracheophyta</taxon>
        <taxon>Spermatophyta</taxon>
        <taxon>Magnoliopsida</taxon>
        <taxon>eudicotyledons</taxon>
        <taxon>Gunneridae</taxon>
        <taxon>Pentapetalae</taxon>
        <taxon>rosids</taxon>
        <taxon>fabids</taxon>
        <taxon>Rosales</taxon>
        <taxon>Cannabaceae</taxon>
        <taxon>Cannabis</taxon>
    </lineage>
</organism>
<protein>
    <submittedName>
        <fullName evidence="2">Uncharacterized protein</fullName>
    </submittedName>
</protein>
<evidence type="ECO:0000313" key="3">
    <source>
        <dbReference type="Proteomes" id="UP000596661"/>
    </source>
</evidence>
<dbReference type="EMBL" id="UZAU01000693">
    <property type="status" value="NOT_ANNOTATED_CDS"/>
    <property type="molecule type" value="Genomic_DNA"/>
</dbReference>
<dbReference type="AlphaFoldDB" id="A0A803QCH2"/>
<name>A0A803QCH2_CANSA</name>
<proteinExistence type="predicted"/>
<evidence type="ECO:0000313" key="2">
    <source>
        <dbReference type="EnsemblPlants" id="cds.evm.model.08.823"/>
    </source>
</evidence>
<evidence type="ECO:0000256" key="1">
    <source>
        <dbReference type="SAM" id="MobiDB-lite"/>
    </source>
</evidence>
<reference evidence="2" key="2">
    <citation type="submission" date="2021-03" db="UniProtKB">
        <authorList>
            <consortium name="EnsemblPlants"/>
        </authorList>
    </citation>
    <scope>IDENTIFICATION</scope>
</reference>
<feature type="region of interest" description="Disordered" evidence="1">
    <location>
        <begin position="1"/>
        <end position="21"/>
    </location>
</feature>
<reference evidence="2" key="1">
    <citation type="submission" date="2018-11" db="EMBL/GenBank/DDBJ databases">
        <authorList>
            <person name="Grassa J C."/>
        </authorList>
    </citation>
    <scope>NUCLEOTIDE SEQUENCE [LARGE SCALE GENOMIC DNA]</scope>
</reference>
<dbReference type="EnsemblPlants" id="evm.model.08.823">
    <property type="protein sequence ID" value="cds.evm.model.08.823"/>
    <property type="gene ID" value="evm.TU.08.823"/>
</dbReference>
<keyword evidence="3" id="KW-1185">Reference proteome</keyword>
<dbReference type="Proteomes" id="UP000596661">
    <property type="component" value="Chromosome 8"/>
</dbReference>
<accession>A0A803QCH2</accession>